<accession>A0A386B1F6</accession>
<geneLocation type="chloroplast" evidence="8"/>
<keyword evidence="4 7" id="KW-1133">Transmembrane helix</keyword>
<evidence type="ECO:0000256" key="7">
    <source>
        <dbReference type="HAMAP-Rule" id="MF_00828"/>
    </source>
</evidence>
<dbReference type="GO" id="GO:0009522">
    <property type="term" value="C:photosystem I"/>
    <property type="evidence" value="ECO:0007669"/>
    <property type="project" value="UniProtKB-KW"/>
</dbReference>
<keyword evidence="2 7" id="KW-0812">Transmembrane</keyword>
<keyword evidence="8" id="KW-0934">Plastid</keyword>
<keyword evidence="1 7" id="KW-0602">Photosynthesis</keyword>
<evidence type="ECO:0000256" key="3">
    <source>
        <dbReference type="ARBA" id="ARBA00022836"/>
    </source>
</evidence>
<sequence>MPITESQIFIALFIALINGFLALRLGSSLYRKSD</sequence>
<feature type="transmembrane region" description="Helical" evidence="7">
    <location>
        <begin position="6"/>
        <end position="26"/>
    </location>
</feature>
<dbReference type="Pfam" id="PF07465">
    <property type="entry name" value="PsaM"/>
    <property type="match status" value="1"/>
</dbReference>
<proteinExistence type="inferred from homology"/>
<dbReference type="GO" id="GO:0015979">
    <property type="term" value="P:photosynthesis"/>
    <property type="evidence" value="ECO:0007669"/>
    <property type="project" value="UniProtKB-UniRule"/>
</dbReference>
<dbReference type="SUPFAM" id="SSF81548">
    <property type="entry name" value="Subunit XII of photosystem I reaction centre, PsaM"/>
    <property type="match status" value="1"/>
</dbReference>
<gene>
    <name evidence="7 8" type="primary">psaM</name>
</gene>
<dbReference type="GO" id="GO:0009535">
    <property type="term" value="C:chloroplast thylakoid membrane"/>
    <property type="evidence" value="ECO:0007669"/>
    <property type="project" value="UniProtKB-SubCell"/>
</dbReference>
<dbReference type="NCBIfam" id="TIGR03053">
    <property type="entry name" value="PS_I_psaM"/>
    <property type="match status" value="1"/>
</dbReference>
<reference evidence="8" key="2">
    <citation type="journal article" date="2019" name="Mol. Phylogenet. Evol.">
        <title>Reassessment of the classification of bryopsidales (chlorophyta) based on chloroplast phylogenomic analyses.</title>
        <authorList>
            <person name="Cremen M.C."/>
            <person name="Leliaert F."/>
            <person name="West J."/>
            <person name="Lam D.W."/>
            <person name="Shimada S."/>
            <person name="Lopez-Bautista J.M."/>
            <person name="Verbruggen H."/>
        </authorList>
    </citation>
    <scope>NUCLEOTIDE SEQUENCE</scope>
</reference>
<dbReference type="InterPro" id="IPR010010">
    <property type="entry name" value="PSI_PsaM"/>
</dbReference>
<dbReference type="GeneID" id="38279431"/>
<keyword evidence="3 7" id="KW-0603">Photosystem I</keyword>
<protein>
    <recommendedName>
        <fullName evidence="7">Photosystem I reaction center subunit XII</fullName>
    </recommendedName>
    <alternativeName>
        <fullName evidence="7">PSI-M</fullName>
    </alternativeName>
</protein>
<dbReference type="EMBL" id="MH591110">
    <property type="protein sequence ID" value="AYC65531.1"/>
    <property type="molecule type" value="Genomic_DNA"/>
</dbReference>
<dbReference type="InterPro" id="IPR037279">
    <property type="entry name" value="PSI_PsaM_sf"/>
</dbReference>
<dbReference type="HAMAP" id="MF_00828">
    <property type="entry name" value="PSI_PsaM"/>
    <property type="match status" value="1"/>
</dbReference>
<evidence type="ECO:0000313" key="8">
    <source>
        <dbReference type="EMBL" id="AYC65531.1"/>
    </source>
</evidence>
<comment type="subcellular location">
    <subcellularLocation>
        <location evidence="7">Plastid</location>
        <location evidence="7">Chloroplast thylakoid membrane</location>
        <topology evidence="7">Single-pass membrane protein</topology>
    </subcellularLocation>
</comment>
<evidence type="ECO:0000256" key="1">
    <source>
        <dbReference type="ARBA" id="ARBA00022531"/>
    </source>
</evidence>
<keyword evidence="5 7" id="KW-0793">Thylakoid</keyword>
<evidence type="ECO:0000256" key="6">
    <source>
        <dbReference type="ARBA" id="ARBA00023136"/>
    </source>
</evidence>
<organism evidence="8">
    <name type="scientific">Rhipiliopsis peltata</name>
    <dbReference type="NCBI Taxonomy" id="2320810"/>
    <lineage>
        <taxon>Eukaryota</taxon>
        <taxon>Viridiplantae</taxon>
        <taxon>Chlorophyta</taxon>
        <taxon>core chlorophytes</taxon>
        <taxon>Ulvophyceae</taxon>
        <taxon>TCBD clade</taxon>
        <taxon>Bryopsidales</taxon>
        <taxon>Halimedineae</taxon>
        <taxon>Halimedaceae</taxon>
        <taxon>Rhipiliopsideae</taxon>
        <taxon>Rhipiliopsis</taxon>
    </lineage>
</organism>
<dbReference type="AlphaFoldDB" id="A0A386B1F6"/>
<evidence type="ECO:0000256" key="2">
    <source>
        <dbReference type="ARBA" id="ARBA00022692"/>
    </source>
</evidence>
<evidence type="ECO:0000256" key="5">
    <source>
        <dbReference type="ARBA" id="ARBA00023078"/>
    </source>
</evidence>
<dbReference type="RefSeq" id="YP_009519440.1">
    <property type="nucleotide sequence ID" value="NC_039526.1"/>
</dbReference>
<keyword evidence="6 7" id="KW-0472">Membrane</keyword>
<comment type="similarity">
    <text evidence="7">Belongs to the PsaM family.</text>
</comment>
<keyword evidence="8" id="KW-0150">Chloroplast</keyword>
<name>A0A386B1F6_9CHLO</name>
<reference evidence="8" key="1">
    <citation type="submission" date="2018-07" db="EMBL/GenBank/DDBJ databases">
        <authorList>
            <person name="Quirk P.G."/>
            <person name="Krulwich T.A."/>
        </authorList>
    </citation>
    <scope>NUCLEOTIDE SEQUENCE</scope>
</reference>
<evidence type="ECO:0000256" key="4">
    <source>
        <dbReference type="ARBA" id="ARBA00022989"/>
    </source>
</evidence>